<protein>
    <recommendedName>
        <fullName evidence="3">WXG100 family type VII secretion target</fullName>
    </recommendedName>
</protein>
<gene>
    <name evidence="1" type="ORF">V1633_22905</name>
</gene>
<dbReference type="RefSeq" id="WP_331216448.1">
    <property type="nucleotide sequence ID" value="NZ_JAZGQK010000020.1"/>
</dbReference>
<organism evidence="1 2">
    <name type="scientific">Plantactinospora sonchi</name>
    <dbReference type="NCBI Taxonomy" id="1544735"/>
    <lineage>
        <taxon>Bacteria</taxon>
        <taxon>Bacillati</taxon>
        <taxon>Actinomycetota</taxon>
        <taxon>Actinomycetes</taxon>
        <taxon>Micromonosporales</taxon>
        <taxon>Micromonosporaceae</taxon>
        <taxon>Plantactinospora</taxon>
    </lineage>
</organism>
<evidence type="ECO:0008006" key="3">
    <source>
        <dbReference type="Google" id="ProtNLM"/>
    </source>
</evidence>
<comment type="caution">
    <text evidence="1">The sequence shown here is derived from an EMBL/GenBank/DDBJ whole genome shotgun (WGS) entry which is preliminary data.</text>
</comment>
<sequence length="127" mass="13055">MAADSFAVDLRSLTEFAEELATQLAGMVQPLGQLDALTERELRLGAFGEAQSLGQHHGVAVADLHHLVSQARDAIDFAKEVTVMVNDAYQRYDAGVSGAVHAVGGVIPGVGGIIAGLTGPPAGHGQV</sequence>
<reference evidence="1 2" key="1">
    <citation type="submission" date="2024-01" db="EMBL/GenBank/DDBJ databases">
        <title>Genome insights into Plantactinospora sonchi sp. nov.</title>
        <authorList>
            <person name="Wang L."/>
        </authorList>
    </citation>
    <scope>NUCLEOTIDE SEQUENCE [LARGE SCALE GENOMIC DNA]</scope>
    <source>
        <strain evidence="1 2">NEAU-QY2</strain>
    </source>
</reference>
<name>A0ABU7RYD2_9ACTN</name>
<evidence type="ECO:0000313" key="1">
    <source>
        <dbReference type="EMBL" id="MEE6261336.1"/>
    </source>
</evidence>
<keyword evidence="2" id="KW-1185">Reference proteome</keyword>
<evidence type="ECO:0000313" key="2">
    <source>
        <dbReference type="Proteomes" id="UP001332243"/>
    </source>
</evidence>
<dbReference type="EMBL" id="JAZGQK010000020">
    <property type="protein sequence ID" value="MEE6261336.1"/>
    <property type="molecule type" value="Genomic_DNA"/>
</dbReference>
<accession>A0ABU7RYD2</accession>
<proteinExistence type="predicted"/>
<dbReference type="Proteomes" id="UP001332243">
    <property type="component" value="Unassembled WGS sequence"/>
</dbReference>